<organism evidence="2 3">
    <name type="scientific">Araneus ventricosus</name>
    <name type="common">Orbweaver spider</name>
    <name type="synonym">Epeira ventricosa</name>
    <dbReference type="NCBI Taxonomy" id="182803"/>
    <lineage>
        <taxon>Eukaryota</taxon>
        <taxon>Metazoa</taxon>
        <taxon>Ecdysozoa</taxon>
        <taxon>Arthropoda</taxon>
        <taxon>Chelicerata</taxon>
        <taxon>Arachnida</taxon>
        <taxon>Araneae</taxon>
        <taxon>Araneomorphae</taxon>
        <taxon>Entelegynae</taxon>
        <taxon>Araneoidea</taxon>
        <taxon>Araneidae</taxon>
        <taxon>Araneus</taxon>
    </lineage>
</organism>
<dbReference type="PRINTS" id="PR00180">
    <property type="entry name" value="CRETINALDHBP"/>
</dbReference>
<dbReference type="AlphaFoldDB" id="A0A4Y2L4R0"/>
<dbReference type="Pfam" id="PF00650">
    <property type="entry name" value="CRAL_TRIO"/>
    <property type="match status" value="1"/>
</dbReference>
<dbReference type="SUPFAM" id="SSF52087">
    <property type="entry name" value="CRAL/TRIO domain"/>
    <property type="match status" value="1"/>
</dbReference>
<dbReference type="InterPro" id="IPR036865">
    <property type="entry name" value="CRAL-TRIO_dom_sf"/>
</dbReference>
<dbReference type="SMART" id="SM00516">
    <property type="entry name" value="SEC14"/>
    <property type="match status" value="1"/>
</dbReference>
<sequence length="316" mass="36622">MQLRPRANIDLRSACTQLAKSPPRFKESDSCSSIPRGFSQRSSAQRILAVVHSAAANFFEERTSNLIKRYGKDFDLENNKITTGIEFEDDFLRLFLRHTKYNSSKAFPYVRHFVNFRRNYGSLFTSIPDENFATNSSTKISSVLPYRSADGCAIILSEIGKWNPDELSLEDFKRMAIFLFLQPLRCPMTQISGFKVIHDFKDTSVKYLRYCTPQNLYLFYNVALNCVPGRYKEIHCINESVLLRAVWAIVKHFLSAKMRKRVFFHSKPEDLLNHFPPFTLPAKYGGTLHDYHNTDLMRKLNKEHGNYPLGGQPNYF</sequence>
<evidence type="ECO:0000259" key="1">
    <source>
        <dbReference type="PROSITE" id="PS50191"/>
    </source>
</evidence>
<keyword evidence="3" id="KW-1185">Reference proteome</keyword>
<gene>
    <name evidence="2" type="primary">RLBP1_3</name>
    <name evidence="2" type="ORF">AVEN_40857_1</name>
</gene>
<dbReference type="CDD" id="cd00170">
    <property type="entry name" value="SEC14"/>
    <property type="match status" value="1"/>
</dbReference>
<dbReference type="Gene3D" id="1.20.5.1200">
    <property type="entry name" value="Alpha-tocopherol transfer"/>
    <property type="match status" value="1"/>
</dbReference>
<name>A0A4Y2L4R0_ARAVE</name>
<dbReference type="GO" id="GO:1902936">
    <property type="term" value="F:phosphatidylinositol bisphosphate binding"/>
    <property type="evidence" value="ECO:0007669"/>
    <property type="project" value="TreeGrafter"/>
</dbReference>
<reference evidence="2 3" key="1">
    <citation type="journal article" date="2019" name="Sci. Rep.">
        <title>Orb-weaving spider Araneus ventricosus genome elucidates the spidroin gene catalogue.</title>
        <authorList>
            <person name="Kono N."/>
            <person name="Nakamura H."/>
            <person name="Ohtoshi R."/>
            <person name="Moran D.A.P."/>
            <person name="Shinohara A."/>
            <person name="Yoshida Y."/>
            <person name="Fujiwara M."/>
            <person name="Mori M."/>
            <person name="Tomita M."/>
            <person name="Arakawa K."/>
        </authorList>
    </citation>
    <scope>NUCLEOTIDE SEQUENCE [LARGE SCALE GENOMIC DNA]</scope>
</reference>
<comment type="caution">
    <text evidence="2">The sequence shown here is derived from an EMBL/GenBank/DDBJ whole genome shotgun (WGS) entry which is preliminary data.</text>
</comment>
<dbReference type="GO" id="GO:0016020">
    <property type="term" value="C:membrane"/>
    <property type="evidence" value="ECO:0007669"/>
    <property type="project" value="TreeGrafter"/>
</dbReference>
<dbReference type="PANTHER" id="PTHR10174:SF208">
    <property type="entry name" value="CRAL-TRIO DOMAIN-CONTAINING PROTEIN DDB_G0278031"/>
    <property type="match status" value="1"/>
</dbReference>
<feature type="domain" description="CRAL-TRIO" evidence="1">
    <location>
        <begin position="143"/>
        <end position="292"/>
    </location>
</feature>
<proteinExistence type="predicted"/>
<dbReference type="PROSITE" id="PS50191">
    <property type="entry name" value="CRAL_TRIO"/>
    <property type="match status" value="1"/>
</dbReference>
<dbReference type="SUPFAM" id="SSF46938">
    <property type="entry name" value="CRAL/TRIO N-terminal domain"/>
    <property type="match status" value="1"/>
</dbReference>
<dbReference type="PANTHER" id="PTHR10174">
    <property type="entry name" value="ALPHA-TOCOPHEROL TRANSFER PROTEIN-RELATED"/>
    <property type="match status" value="1"/>
</dbReference>
<dbReference type="OrthoDB" id="6483593at2759"/>
<evidence type="ECO:0000313" key="3">
    <source>
        <dbReference type="Proteomes" id="UP000499080"/>
    </source>
</evidence>
<dbReference type="InterPro" id="IPR001251">
    <property type="entry name" value="CRAL-TRIO_dom"/>
</dbReference>
<dbReference type="InterPro" id="IPR036273">
    <property type="entry name" value="CRAL/TRIO_N_dom_sf"/>
</dbReference>
<dbReference type="Gene3D" id="3.40.525.10">
    <property type="entry name" value="CRAL-TRIO lipid binding domain"/>
    <property type="match status" value="1"/>
</dbReference>
<evidence type="ECO:0000313" key="2">
    <source>
        <dbReference type="EMBL" id="GBN09588.1"/>
    </source>
</evidence>
<accession>A0A4Y2L4R0</accession>
<protein>
    <submittedName>
        <fullName evidence="2">Retinaldehyde-binding protein 1</fullName>
    </submittedName>
</protein>
<dbReference type="Proteomes" id="UP000499080">
    <property type="component" value="Unassembled WGS sequence"/>
</dbReference>
<dbReference type="EMBL" id="BGPR01005373">
    <property type="protein sequence ID" value="GBN09588.1"/>
    <property type="molecule type" value="Genomic_DNA"/>
</dbReference>